<keyword evidence="4" id="KW-1185">Reference proteome</keyword>
<evidence type="ECO:0000313" key="4">
    <source>
        <dbReference type="Proteomes" id="UP000595140"/>
    </source>
</evidence>
<proteinExistence type="predicted"/>
<dbReference type="Gene3D" id="3.90.228.10">
    <property type="match status" value="1"/>
</dbReference>
<dbReference type="PANTHER" id="PTHR31681">
    <property type="entry name" value="C2H2-LIKE ZINC FINGER PROTEIN"/>
    <property type="match status" value="1"/>
</dbReference>
<gene>
    <name evidence="3" type="ORF">CCAM_LOCUS715</name>
</gene>
<feature type="domain" description="C2H2-type" evidence="2">
    <location>
        <begin position="117"/>
        <end position="138"/>
    </location>
</feature>
<dbReference type="Proteomes" id="UP000595140">
    <property type="component" value="Unassembled WGS sequence"/>
</dbReference>
<dbReference type="SUPFAM" id="SSF56399">
    <property type="entry name" value="ADP-ribosylation"/>
    <property type="match status" value="1"/>
</dbReference>
<sequence>MPAAVWFVLKRSFHCKFSRGDAHDPNTSGKKPTPRRRRAAAAAAAAARKVKNRSGYSKPNNLQVFPKKYAASSEFVTQNPPLKKRLGAHVRGGRSQWSGTPSRKGIKSNGKLRGLICHTCGEMLSDMEAMESHHLSKHAVTELVKGDWSRNIIEIICTRRSNHSKHATLIHRVLKVHNTQRRLAEFEDYRETVKARSDKLPRKHARCLADGNERLGFHGAAVECDLGDSSSGGSCESSRCGVCRILRQGFAINGGAAGVAAASTSGGALEGVKVGEGRRKAVMVCRVIAGRVHRAIESVEEIGCGKSLGFDSLSAGLKTSTCSLVLEDDEEEEDLILLSPKALLPCFIVIYNAAA</sequence>
<dbReference type="InterPro" id="IPR013087">
    <property type="entry name" value="Znf_C2H2_type"/>
</dbReference>
<dbReference type="AlphaFoldDB" id="A0A484K806"/>
<dbReference type="OrthoDB" id="1265112at2759"/>
<name>A0A484K806_9ASTE</name>
<evidence type="ECO:0000313" key="3">
    <source>
        <dbReference type="EMBL" id="VFQ58939.1"/>
    </source>
</evidence>
<accession>A0A484K806</accession>
<reference evidence="3 4" key="1">
    <citation type="submission" date="2018-04" db="EMBL/GenBank/DDBJ databases">
        <authorList>
            <person name="Vogel A."/>
        </authorList>
    </citation>
    <scope>NUCLEOTIDE SEQUENCE [LARGE SCALE GENOMIC DNA]</scope>
</reference>
<dbReference type="PROSITE" id="PS00028">
    <property type="entry name" value="ZINC_FINGER_C2H2_1"/>
    <property type="match status" value="1"/>
</dbReference>
<evidence type="ECO:0000256" key="1">
    <source>
        <dbReference type="SAM" id="MobiDB-lite"/>
    </source>
</evidence>
<organism evidence="3 4">
    <name type="scientific">Cuscuta campestris</name>
    <dbReference type="NCBI Taxonomy" id="132261"/>
    <lineage>
        <taxon>Eukaryota</taxon>
        <taxon>Viridiplantae</taxon>
        <taxon>Streptophyta</taxon>
        <taxon>Embryophyta</taxon>
        <taxon>Tracheophyta</taxon>
        <taxon>Spermatophyta</taxon>
        <taxon>Magnoliopsida</taxon>
        <taxon>eudicotyledons</taxon>
        <taxon>Gunneridae</taxon>
        <taxon>Pentapetalae</taxon>
        <taxon>asterids</taxon>
        <taxon>lamiids</taxon>
        <taxon>Solanales</taxon>
        <taxon>Convolvulaceae</taxon>
        <taxon>Cuscuteae</taxon>
        <taxon>Cuscuta</taxon>
        <taxon>Cuscuta subgen. Grammica</taxon>
        <taxon>Cuscuta sect. Cleistogrammica</taxon>
    </lineage>
</organism>
<evidence type="ECO:0000259" key="2">
    <source>
        <dbReference type="PROSITE" id="PS00028"/>
    </source>
</evidence>
<dbReference type="PANTHER" id="PTHR31681:SF39">
    <property type="entry name" value="OS01G0785900 PROTEIN"/>
    <property type="match status" value="1"/>
</dbReference>
<protein>
    <recommendedName>
        <fullName evidence="2">C2H2-type domain-containing protein</fullName>
    </recommendedName>
</protein>
<dbReference type="EMBL" id="OOIL02000002">
    <property type="protein sequence ID" value="VFQ58939.1"/>
    <property type="molecule type" value="Genomic_DNA"/>
</dbReference>
<feature type="region of interest" description="Disordered" evidence="1">
    <location>
        <begin position="85"/>
        <end position="107"/>
    </location>
</feature>